<evidence type="ECO:0008006" key="3">
    <source>
        <dbReference type="Google" id="ProtNLM"/>
    </source>
</evidence>
<reference evidence="1 2" key="1">
    <citation type="submission" date="2016-07" db="EMBL/GenBank/DDBJ databases">
        <title>Draft Genome Sequence of Methylophaga muralis Bur 1.</title>
        <authorList>
            <person name="Vasilenko O.V."/>
            <person name="Doronina N.V."/>
            <person name="Shmareva M.N."/>
            <person name="Tarlachkov S.V."/>
            <person name="Mustakhimov I."/>
            <person name="Trotsenko Y.A."/>
        </authorList>
    </citation>
    <scope>NUCLEOTIDE SEQUENCE [LARGE SCALE GENOMIC DNA]</scope>
    <source>
        <strain evidence="1 2">Bur 1</strain>
    </source>
</reference>
<dbReference type="RefSeq" id="WP_069296133.1">
    <property type="nucleotide sequence ID" value="NZ_MCRI01000016.1"/>
</dbReference>
<proteinExistence type="predicted"/>
<organism evidence="1 2">
    <name type="scientific">Methylophaga muralis</name>
    <dbReference type="NCBI Taxonomy" id="291169"/>
    <lineage>
        <taxon>Bacteria</taxon>
        <taxon>Pseudomonadati</taxon>
        <taxon>Pseudomonadota</taxon>
        <taxon>Gammaproteobacteria</taxon>
        <taxon>Thiotrichales</taxon>
        <taxon>Piscirickettsiaceae</taxon>
        <taxon>Methylophaga</taxon>
    </lineage>
</organism>
<dbReference type="AlphaFoldDB" id="A0A1E3GRI1"/>
<dbReference type="InterPro" id="IPR006311">
    <property type="entry name" value="TAT_signal"/>
</dbReference>
<dbReference type="STRING" id="291169.A9E74_01690"/>
<name>A0A1E3GRI1_9GAMM</name>
<dbReference type="PROSITE" id="PS51318">
    <property type="entry name" value="TAT"/>
    <property type="match status" value="1"/>
</dbReference>
<evidence type="ECO:0000313" key="1">
    <source>
        <dbReference type="EMBL" id="ODN66627.1"/>
    </source>
</evidence>
<comment type="caution">
    <text evidence="1">The sequence shown here is derived from an EMBL/GenBank/DDBJ whole genome shotgun (WGS) entry which is preliminary data.</text>
</comment>
<sequence length="69" mass="7540">MTAKPSNSRREFLHKLTATIGGTATLALTANTLQAAPQKIIETPNEPVPAAKGYQHTKHVDTYYQLADF</sequence>
<accession>A0A1E3GRI1</accession>
<gene>
    <name evidence="1" type="ORF">A9E74_01690</name>
</gene>
<dbReference type="Proteomes" id="UP000094379">
    <property type="component" value="Unassembled WGS sequence"/>
</dbReference>
<evidence type="ECO:0000313" key="2">
    <source>
        <dbReference type="Proteomes" id="UP000094379"/>
    </source>
</evidence>
<protein>
    <recommendedName>
        <fullName evidence="3">Formate dehydrogenase region TAT target</fullName>
    </recommendedName>
</protein>
<dbReference type="EMBL" id="MCRI01000016">
    <property type="protein sequence ID" value="ODN66627.1"/>
    <property type="molecule type" value="Genomic_DNA"/>
</dbReference>
<keyword evidence="2" id="KW-1185">Reference proteome</keyword>